<proteinExistence type="inferred from homology"/>
<dbReference type="InterPro" id="IPR050264">
    <property type="entry name" value="Bact_CCA-adding_enz_type3_sf"/>
</dbReference>
<name>A0ABV8RN88_9SPHN</name>
<dbReference type="PANTHER" id="PTHR46173:SF1">
    <property type="entry name" value="CCA TRNA NUCLEOTIDYLTRANSFERASE 1, MITOCHONDRIAL"/>
    <property type="match status" value="1"/>
</dbReference>
<evidence type="ECO:0000256" key="3">
    <source>
        <dbReference type="ARBA" id="ARBA00022694"/>
    </source>
</evidence>
<comment type="caution">
    <text evidence="11">The sequence shown here is derived from an EMBL/GenBank/DDBJ whole genome shotgun (WGS) entry which is preliminary data.</text>
</comment>
<evidence type="ECO:0000256" key="2">
    <source>
        <dbReference type="ARBA" id="ARBA00022679"/>
    </source>
</evidence>
<dbReference type="InterPro" id="IPR043519">
    <property type="entry name" value="NT_sf"/>
</dbReference>
<evidence type="ECO:0000313" key="11">
    <source>
        <dbReference type="EMBL" id="MFC4294810.1"/>
    </source>
</evidence>
<reference evidence="12" key="1">
    <citation type="journal article" date="2019" name="Int. J. Syst. Evol. Microbiol.">
        <title>The Global Catalogue of Microorganisms (GCM) 10K type strain sequencing project: providing services to taxonomists for standard genome sequencing and annotation.</title>
        <authorList>
            <consortium name="The Broad Institute Genomics Platform"/>
            <consortium name="The Broad Institute Genome Sequencing Center for Infectious Disease"/>
            <person name="Wu L."/>
            <person name="Ma J."/>
        </authorList>
    </citation>
    <scope>NUCLEOTIDE SEQUENCE [LARGE SCALE GENOMIC DNA]</scope>
    <source>
        <strain evidence="12">CGMCC 1.12989</strain>
    </source>
</reference>
<organism evidence="11 12">
    <name type="scientific">Novosphingobium tardum</name>
    <dbReference type="NCBI Taxonomy" id="1538021"/>
    <lineage>
        <taxon>Bacteria</taxon>
        <taxon>Pseudomonadati</taxon>
        <taxon>Pseudomonadota</taxon>
        <taxon>Alphaproteobacteria</taxon>
        <taxon>Sphingomonadales</taxon>
        <taxon>Sphingomonadaceae</taxon>
        <taxon>Novosphingobium</taxon>
    </lineage>
</organism>
<dbReference type="SUPFAM" id="SSF81891">
    <property type="entry name" value="Poly A polymerase C-terminal region-like"/>
    <property type="match status" value="1"/>
</dbReference>
<keyword evidence="2 8" id="KW-0808">Transferase</keyword>
<keyword evidence="4" id="KW-0548">Nucleotidyltransferase</keyword>
<dbReference type="RefSeq" id="WP_379538298.1">
    <property type="nucleotide sequence ID" value="NZ_JBHSDR010000004.1"/>
</dbReference>
<dbReference type="Pfam" id="PF01743">
    <property type="entry name" value="PolyA_pol"/>
    <property type="match status" value="1"/>
</dbReference>
<evidence type="ECO:0000256" key="6">
    <source>
        <dbReference type="ARBA" id="ARBA00022741"/>
    </source>
</evidence>
<dbReference type="SUPFAM" id="SSF81301">
    <property type="entry name" value="Nucleotidyltransferase"/>
    <property type="match status" value="1"/>
</dbReference>
<dbReference type="EMBL" id="JBHSDR010000004">
    <property type="protein sequence ID" value="MFC4294810.1"/>
    <property type="molecule type" value="Genomic_DNA"/>
</dbReference>
<keyword evidence="7" id="KW-0460">Magnesium</keyword>
<feature type="domain" description="tRNA nucleotidyltransferase/poly(A) polymerase RNA and SrmB- binding" evidence="10">
    <location>
        <begin position="184"/>
        <end position="241"/>
    </location>
</feature>
<dbReference type="CDD" id="cd05398">
    <property type="entry name" value="NT_ClassII-CCAase"/>
    <property type="match status" value="1"/>
</dbReference>
<evidence type="ECO:0000256" key="5">
    <source>
        <dbReference type="ARBA" id="ARBA00022723"/>
    </source>
</evidence>
<dbReference type="Gene3D" id="1.10.3090.10">
    <property type="entry name" value="cca-adding enzyme, domain 2"/>
    <property type="match status" value="1"/>
</dbReference>
<evidence type="ECO:0000256" key="1">
    <source>
        <dbReference type="ARBA" id="ARBA00001946"/>
    </source>
</evidence>
<accession>A0ABV8RN88</accession>
<gene>
    <name evidence="11" type="ORF">ACFO0A_07010</name>
</gene>
<sequence>MARLPAAEWTGRSDLVALVDALDPEGDSARYVGGAVRDTLLGVEAHDIDIATRHEPVEVIARLDAAGVRSVPTGIAHGTVTAILDSGNVEITTLRHDVETDGRRAKVAFASDWQDDAARRDFTINALYADPRTGEVFDYFGGVEDLENRRVRFIGDARARIREDHLRILRYFRFQARFGSQPADEQAETACRELAPRLTDLSRERVGWELINLLSLPDPSSTVERMAELGVLPQVMPEANAAALAPLIMAERREGVEPDPIRRFAALLPADPATAAATASRLRLSNSQRKRLAQAARREDGPGNARELAYRLGRDEAVDRILLAGASVAPLAGWEIPRLPLKGGEVVARGIAPGPEVARILHEVENRWVAEGFPDADRVAELRDEAIAAAVAGRS</sequence>
<evidence type="ECO:0000259" key="10">
    <source>
        <dbReference type="Pfam" id="PF12627"/>
    </source>
</evidence>
<evidence type="ECO:0000256" key="8">
    <source>
        <dbReference type="RuleBase" id="RU003953"/>
    </source>
</evidence>
<evidence type="ECO:0000256" key="7">
    <source>
        <dbReference type="ARBA" id="ARBA00022842"/>
    </source>
</evidence>
<feature type="domain" description="Poly A polymerase head" evidence="9">
    <location>
        <begin position="30"/>
        <end position="152"/>
    </location>
</feature>
<dbReference type="PANTHER" id="PTHR46173">
    <property type="entry name" value="CCA TRNA NUCLEOTIDYLTRANSFERASE 1, MITOCHONDRIAL"/>
    <property type="match status" value="1"/>
</dbReference>
<keyword evidence="8" id="KW-0694">RNA-binding</keyword>
<comment type="cofactor">
    <cofactor evidence="1">
        <name>Mg(2+)</name>
        <dbReference type="ChEBI" id="CHEBI:18420"/>
    </cofactor>
</comment>
<dbReference type="Pfam" id="PF12627">
    <property type="entry name" value="PolyA_pol_RNAbd"/>
    <property type="match status" value="1"/>
</dbReference>
<keyword evidence="5" id="KW-0479">Metal-binding</keyword>
<evidence type="ECO:0000259" key="9">
    <source>
        <dbReference type="Pfam" id="PF01743"/>
    </source>
</evidence>
<dbReference type="InterPro" id="IPR032828">
    <property type="entry name" value="PolyA_RNA-bd"/>
</dbReference>
<keyword evidence="6" id="KW-0547">Nucleotide-binding</keyword>
<keyword evidence="3" id="KW-0819">tRNA processing</keyword>
<keyword evidence="12" id="KW-1185">Reference proteome</keyword>
<dbReference type="InterPro" id="IPR002646">
    <property type="entry name" value="PolA_pol_head_dom"/>
</dbReference>
<evidence type="ECO:0000256" key="4">
    <source>
        <dbReference type="ARBA" id="ARBA00022695"/>
    </source>
</evidence>
<dbReference type="Gene3D" id="3.30.460.10">
    <property type="entry name" value="Beta Polymerase, domain 2"/>
    <property type="match status" value="1"/>
</dbReference>
<evidence type="ECO:0000313" key="12">
    <source>
        <dbReference type="Proteomes" id="UP001595828"/>
    </source>
</evidence>
<protein>
    <submittedName>
        <fullName evidence="11">CCA tRNA nucleotidyltransferase</fullName>
    </submittedName>
</protein>
<dbReference type="Proteomes" id="UP001595828">
    <property type="component" value="Unassembled WGS sequence"/>
</dbReference>
<comment type="similarity">
    <text evidence="8">Belongs to the tRNA nucleotidyltransferase/poly(A) polymerase family.</text>
</comment>